<protein>
    <submittedName>
        <fullName evidence="3">VWA domain-containing protein</fullName>
    </submittedName>
</protein>
<evidence type="ECO:0000313" key="3">
    <source>
        <dbReference type="EMBL" id="NMK38740.1"/>
    </source>
</evidence>
<dbReference type="EMBL" id="JABBJH010000005">
    <property type="protein sequence ID" value="NMK38740.1"/>
    <property type="molecule type" value="Genomic_DNA"/>
</dbReference>
<dbReference type="Gene3D" id="3.40.50.410">
    <property type="entry name" value="von Willebrand factor, type A domain"/>
    <property type="match status" value="1"/>
</dbReference>
<dbReference type="SMART" id="SM00327">
    <property type="entry name" value="VWA"/>
    <property type="match status" value="1"/>
</dbReference>
<feature type="domain" description="VWFA" evidence="2">
    <location>
        <begin position="19"/>
        <end position="192"/>
    </location>
</feature>
<dbReference type="Pfam" id="PF00092">
    <property type="entry name" value="VWA"/>
    <property type="match status" value="1"/>
</dbReference>
<accession>A0A848ETC8</accession>
<dbReference type="Proteomes" id="UP000536773">
    <property type="component" value="Unassembled WGS sequence"/>
</dbReference>
<dbReference type="PROSITE" id="PS50234">
    <property type="entry name" value="VWFA"/>
    <property type="match status" value="1"/>
</dbReference>
<gene>
    <name evidence="3" type="ORF">HG933_05020</name>
</gene>
<dbReference type="SUPFAM" id="SSF53300">
    <property type="entry name" value="vWA-like"/>
    <property type="match status" value="1"/>
</dbReference>
<feature type="compositionally biased region" description="Acidic residues" evidence="1">
    <location>
        <begin position="225"/>
        <end position="234"/>
    </location>
</feature>
<evidence type="ECO:0000256" key="1">
    <source>
        <dbReference type="SAM" id="MobiDB-lite"/>
    </source>
</evidence>
<comment type="caution">
    <text evidence="3">The sequence shown here is derived from an EMBL/GenBank/DDBJ whole genome shotgun (WGS) entry which is preliminary data.</text>
</comment>
<evidence type="ECO:0000259" key="2">
    <source>
        <dbReference type="PROSITE" id="PS50234"/>
    </source>
</evidence>
<proteinExistence type="predicted"/>
<sequence>MAFDPNKYKGFHSSEKVLPVVLLLDVSGSMAGDKIRILYESVNRMIEELDKLSKKQECGFKIAIITFGNEVRVDLRYTAVKDLLGKVTPVNAGGMTPLGKALDLAKDMIDDKTETPGRWYKPAVVLVSDGMPNDQYEGPLQQFIGEGRSAKTQRFSLAIQANLDVLKRFASENDFCMTAENVADIPKAFNFITMSVSTRSASANPNVFAGVSSTNTEGAVSDSTPEFDDDDEFV</sequence>
<feature type="compositionally biased region" description="Polar residues" evidence="1">
    <location>
        <begin position="212"/>
        <end position="224"/>
    </location>
</feature>
<evidence type="ECO:0000313" key="4">
    <source>
        <dbReference type="Proteomes" id="UP000536773"/>
    </source>
</evidence>
<reference evidence="3 4" key="1">
    <citation type="submission" date="2020-04" db="EMBL/GenBank/DDBJ databases">
        <authorList>
            <person name="Hitch T.C.A."/>
            <person name="Wylensek D."/>
            <person name="Clavel T."/>
        </authorList>
    </citation>
    <scope>NUCLEOTIDE SEQUENCE [LARGE SCALE GENOMIC DNA]</scope>
    <source>
        <strain evidence="3 4">WCA-386-APC-2A</strain>
    </source>
</reference>
<dbReference type="InterPro" id="IPR002035">
    <property type="entry name" value="VWF_A"/>
</dbReference>
<name>A0A848ETC8_MEGEL</name>
<organism evidence="3 4">
    <name type="scientific">Megasphaera elsdenii</name>
    <dbReference type="NCBI Taxonomy" id="907"/>
    <lineage>
        <taxon>Bacteria</taxon>
        <taxon>Bacillati</taxon>
        <taxon>Bacillota</taxon>
        <taxon>Negativicutes</taxon>
        <taxon>Veillonellales</taxon>
        <taxon>Veillonellaceae</taxon>
        <taxon>Megasphaera</taxon>
    </lineage>
</organism>
<dbReference type="InterPro" id="IPR036465">
    <property type="entry name" value="vWFA_dom_sf"/>
</dbReference>
<dbReference type="RefSeq" id="WP_169013368.1">
    <property type="nucleotide sequence ID" value="NZ_CALZUV010000057.1"/>
</dbReference>
<dbReference type="AlphaFoldDB" id="A0A848ETC8"/>
<feature type="region of interest" description="Disordered" evidence="1">
    <location>
        <begin position="212"/>
        <end position="234"/>
    </location>
</feature>